<evidence type="ECO:0000256" key="2">
    <source>
        <dbReference type="SAM" id="MobiDB-lite"/>
    </source>
</evidence>
<dbReference type="Proteomes" id="UP001210925">
    <property type="component" value="Unassembled WGS sequence"/>
</dbReference>
<feature type="compositionally biased region" description="Basic and acidic residues" evidence="2">
    <location>
        <begin position="25"/>
        <end position="50"/>
    </location>
</feature>
<feature type="coiled-coil region" evidence="1">
    <location>
        <begin position="335"/>
        <end position="562"/>
    </location>
</feature>
<evidence type="ECO:0000313" key="4">
    <source>
        <dbReference type="Proteomes" id="UP001210925"/>
    </source>
</evidence>
<dbReference type="Gene3D" id="1.20.5.170">
    <property type="match status" value="1"/>
</dbReference>
<gene>
    <name evidence="3" type="ORF">HK103_007065</name>
</gene>
<feature type="region of interest" description="Disordered" evidence="2">
    <location>
        <begin position="15"/>
        <end position="50"/>
    </location>
</feature>
<protein>
    <submittedName>
        <fullName evidence="3">Uncharacterized protein</fullName>
    </submittedName>
</protein>
<evidence type="ECO:0000256" key="1">
    <source>
        <dbReference type="SAM" id="Coils"/>
    </source>
</evidence>
<evidence type="ECO:0000313" key="3">
    <source>
        <dbReference type="EMBL" id="KAJ3254580.1"/>
    </source>
</evidence>
<proteinExistence type="predicted"/>
<feature type="coiled-coil region" evidence="1">
    <location>
        <begin position="592"/>
        <end position="661"/>
    </location>
</feature>
<feature type="coiled-coil region" evidence="1">
    <location>
        <begin position="192"/>
        <end position="306"/>
    </location>
</feature>
<name>A0AAD5UD10_9FUNG</name>
<sequence>MSKLERKQRLKQLEKERQLFYSRSNNDKDSSAEDLYEYKKREEKPEVQKEVEKVDAMMDRFKSHGLKPHVDAFEKLVSKDHKNRVKSLLEDERARNAMLEESYEKLLLQVQQLQNTHLTDLRNSEQRFHSASSALQKALVSKSEELISLSNKLASSQGRYERDSREWAKERANFIAQIDTLTATTAEQDAKLADRDRKLAELNKLRRELAERIAGREQDLIKYGKALRDRETDYIGEKENRIKLEAKLLKLEKEFERKETELRDLQSAFNRKQAELEDFSAVKLTLNETKRDLEDLQRREKHFIAELDQVTIRERKLCAQVEEYASTERKNINEITKLNEKQAALINENEDLRRLESRLQQELSIAQSKNEQRDEELGKLDKQVRQYQQDAAKLLQELSNIQMAAQELKNNNNTLSKELISYKQIEQNLSRDREALLSSVNTLQKELQTKNAELDHAEMQMKELAGRLEAEIAQQAENKAINKEKFNNVSVKIAELQDTLAETQNQLTELRSNEKTLRAALKQREDSLRSQSASLVESENRIQELLANMSKENLEFEAYKNKKRDELLAIQDKYSLAKQAMEADVNQLRFQFTQKQTQLANAIEEISHLKSELAEYATAKASLETRVSELQAAEGSYQRQIANLNANLNQNKQELSRVTNRHTSLMDQTKRLDEELQMYRESTTNNRDADISRLQNNMEDLSKRLKSQVDTLLERDSEPSHSRSNSAQISPLKTRFSIVSGAKDIAYSPKSIPKTTDEFEQIDRLLNRTYSKSPAFVGKE</sequence>
<accession>A0AAD5UD10</accession>
<comment type="caution">
    <text evidence="3">The sequence shown here is derived from an EMBL/GenBank/DDBJ whole genome shotgun (WGS) entry which is preliminary data.</text>
</comment>
<organism evidence="3 4">
    <name type="scientific">Boothiomyces macroporosus</name>
    <dbReference type="NCBI Taxonomy" id="261099"/>
    <lineage>
        <taxon>Eukaryota</taxon>
        <taxon>Fungi</taxon>
        <taxon>Fungi incertae sedis</taxon>
        <taxon>Chytridiomycota</taxon>
        <taxon>Chytridiomycota incertae sedis</taxon>
        <taxon>Chytridiomycetes</taxon>
        <taxon>Rhizophydiales</taxon>
        <taxon>Terramycetaceae</taxon>
        <taxon>Boothiomyces</taxon>
    </lineage>
</organism>
<reference evidence="3" key="1">
    <citation type="submission" date="2020-05" db="EMBL/GenBank/DDBJ databases">
        <title>Phylogenomic resolution of chytrid fungi.</title>
        <authorList>
            <person name="Stajich J.E."/>
            <person name="Amses K."/>
            <person name="Simmons R."/>
            <person name="Seto K."/>
            <person name="Myers J."/>
            <person name="Bonds A."/>
            <person name="Quandt C.A."/>
            <person name="Barry K."/>
            <person name="Liu P."/>
            <person name="Grigoriev I."/>
            <person name="Longcore J.E."/>
            <person name="James T.Y."/>
        </authorList>
    </citation>
    <scope>NUCLEOTIDE SEQUENCE</scope>
    <source>
        <strain evidence="3">PLAUS21</strain>
    </source>
</reference>
<dbReference type="AlphaFoldDB" id="A0AAD5UD10"/>
<keyword evidence="4" id="KW-1185">Reference proteome</keyword>
<dbReference type="EMBL" id="JADGKB010000082">
    <property type="protein sequence ID" value="KAJ3254580.1"/>
    <property type="molecule type" value="Genomic_DNA"/>
</dbReference>
<feature type="coiled-coil region" evidence="1">
    <location>
        <begin position="82"/>
        <end position="116"/>
    </location>
</feature>
<keyword evidence="1" id="KW-0175">Coiled coil</keyword>